<dbReference type="KEGG" id="spar:SPRG_08447"/>
<dbReference type="OrthoDB" id="67665at2759"/>
<keyword evidence="1" id="KW-0472">Membrane</keyword>
<dbReference type="AlphaFoldDB" id="A0A067CHQ5"/>
<dbReference type="Proteomes" id="UP000030745">
    <property type="component" value="Unassembled WGS sequence"/>
</dbReference>
<keyword evidence="3" id="KW-1185">Reference proteome</keyword>
<dbReference type="OMA" id="FHANPSF"/>
<sequence>MSYSHDAATNTDIYRMVLNLSTPIPLDQCRPSLLAKLNNGPILSVSLEDRLCAFAARPNATHLDAFSACQKNVVAGIEQSILCAWLTPGNDFDRSLTTPGIYTYYNIFLMRPSILFLYVKLTWRVLLLLYLGYRLWFDYYRHCRDLLRDCTLVEGHRLDVWLSAAVIGSSTLAAVQLDDTWQFMLGCIYLSRMVWIAYFALAVASPILKRLHMERRVSPVDPTFVSIATMLVSGPLTYQQGHSAFFTRIYHWFFNAKAPDPHTIEVGYATTFFLSTIATLPFILGLASCPLARSTVIPSGLDLVTIFGSLDFNDWKHRMLFRYQIMPVAQTRDVVFHGGNLHACFHANPSFRCALGLSQRGLDCYVLVFNQQGRATECIRVSLLRLLDTNQSSVIMAKAEGDAPFCKMSVEVDKATGAFSYVIVEPYHGQCRWLE</sequence>
<accession>A0A067CHQ5</accession>
<feature type="transmembrane region" description="Helical" evidence="1">
    <location>
        <begin position="115"/>
        <end position="137"/>
    </location>
</feature>
<gene>
    <name evidence="2" type="ORF">SPRG_08447</name>
</gene>
<dbReference type="GeneID" id="24130666"/>
<keyword evidence="1" id="KW-1133">Transmembrane helix</keyword>
<keyword evidence="1" id="KW-0812">Transmembrane</keyword>
<proteinExistence type="predicted"/>
<reference evidence="2 3" key="1">
    <citation type="journal article" date="2013" name="PLoS Genet.">
        <title>Distinctive expansion of potential virulence genes in the genome of the oomycete fish pathogen Saprolegnia parasitica.</title>
        <authorList>
            <person name="Jiang R.H."/>
            <person name="de Bruijn I."/>
            <person name="Haas B.J."/>
            <person name="Belmonte R."/>
            <person name="Lobach L."/>
            <person name="Christie J."/>
            <person name="van den Ackerveken G."/>
            <person name="Bottin A."/>
            <person name="Bulone V."/>
            <person name="Diaz-Moreno S.M."/>
            <person name="Dumas B."/>
            <person name="Fan L."/>
            <person name="Gaulin E."/>
            <person name="Govers F."/>
            <person name="Grenville-Briggs L.J."/>
            <person name="Horner N.R."/>
            <person name="Levin J.Z."/>
            <person name="Mammella M."/>
            <person name="Meijer H.J."/>
            <person name="Morris P."/>
            <person name="Nusbaum C."/>
            <person name="Oome S."/>
            <person name="Phillips A.J."/>
            <person name="van Rooyen D."/>
            <person name="Rzeszutek E."/>
            <person name="Saraiva M."/>
            <person name="Secombes C.J."/>
            <person name="Seidl M.F."/>
            <person name="Snel B."/>
            <person name="Stassen J.H."/>
            <person name="Sykes S."/>
            <person name="Tripathy S."/>
            <person name="van den Berg H."/>
            <person name="Vega-Arreguin J.C."/>
            <person name="Wawra S."/>
            <person name="Young S.K."/>
            <person name="Zeng Q."/>
            <person name="Dieguez-Uribeondo J."/>
            <person name="Russ C."/>
            <person name="Tyler B.M."/>
            <person name="van West P."/>
        </authorList>
    </citation>
    <scope>NUCLEOTIDE SEQUENCE [LARGE SCALE GENOMIC DNA]</scope>
    <source>
        <strain evidence="2 3">CBS 223.65</strain>
    </source>
</reference>
<feature type="transmembrane region" description="Helical" evidence="1">
    <location>
        <begin position="183"/>
        <end position="208"/>
    </location>
</feature>
<evidence type="ECO:0000313" key="2">
    <source>
        <dbReference type="EMBL" id="KDO26086.1"/>
    </source>
</evidence>
<dbReference type="VEuPathDB" id="FungiDB:SPRG_08447"/>
<evidence type="ECO:0000256" key="1">
    <source>
        <dbReference type="SAM" id="Phobius"/>
    </source>
</evidence>
<evidence type="ECO:0000313" key="3">
    <source>
        <dbReference type="Proteomes" id="UP000030745"/>
    </source>
</evidence>
<protein>
    <submittedName>
        <fullName evidence="2">Uncharacterized protein</fullName>
    </submittedName>
</protein>
<dbReference type="EMBL" id="KK583226">
    <property type="protein sequence ID" value="KDO26086.1"/>
    <property type="molecule type" value="Genomic_DNA"/>
</dbReference>
<dbReference type="RefSeq" id="XP_012203082.1">
    <property type="nucleotide sequence ID" value="XM_012347692.1"/>
</dbReference>
<organism evidence="2 3">
    <name type="scientific">Saprolegnia parasitica (strain CBS 223.65)</name>
    <dbReference type="NCBI Taxonomy" id="695850"/>
    <lineage>
        <taxon>Eukaryota</taxon>
        <taxon>Sar</taxon>
        <taxon>Stramenopiles</taxon>
        <taxon>Oomycota</taxon>
        <taxon>Saprolegniomycetes</taxon>
        <taxon>Saprolegniales</taxon>
        <taxon>Saprolegniaceae</taxon>
        <taxon>Saprolegnia</taxon>
    </lineage>
</organism>
<name>A0A067CHQ5_SAPPC</name>